<dbReference type="Gene3D" id="1.10.4020.10">
    <property type="entry name" value="DNA breaking-rejoining enzymes"/>
    <property type="match status" value="1"/>
</dbReference>
<dbReference type="Gene3D" id="4.10.60.10">
    <property type="entry name" value="Zinc finger, CCHC-type"/>
    <property type="match status" value="1"/>
</dbReference>
<dbReference type="SMART" id="SM00343">
    <property type="entry name" value="ZnF_C2HC"/>
    <property type="match status" value="1"/>
</dbReference>
<evidence type="ECO:0000313" key="6">
    <source>
        <dbReference type="Proteomes" id="UP001286313"/>
    </source>
</evidence>
<keyword evidence="1" id="KW-0479">Metal-binding</keyword>
<dbReference type="Pfam" id="PF02023">
    <property type="entry name" value="SCAN"/>
    <property type="match status" value="1"/>
</dbReference>
<dbReference type="SUPFAM" id="SSF47353">
    <property type="entry name" value="Retrovirus capsid dimerization domain-like"/>
    <property type="match status" value="1"/>
</dbReference>
<name>A0AAE1GP95_PETCI</name>
<evidence type="ECO:0000256" key="3">
    <source>
        <dbReference type="SAM" id="MobiDB-lite"/>
    </source>
</evidence>
<dbReference type="EMBL" id="JAWQEG010000036">
    <property type="protein sequence ID" value="KAK3895601.1"/>
    <property type="molecule type" value="Genomic_DNA"/>
</dbReference>
<protein>
    <recommendedName>
        <fullName evidence="4">CCHC-type domain-containing protein</fullName>
    </recommendedName>
</protein>
<reference evidence="5" key="1">
    <citation type="submission" date="2023-10" db="EMBL/GenBank/DDBJ databases">
        <title>Genome assemblies of two species of porcelain crab, Petrolisthes cinctipes and Petrolisthes manimaculis (Anomura: Porcellanidae).</title>
        <authorList>
            <person name="Angst P."/>
        </authorList>
    </citation>
    <scope>NUCLEOTIDE SEQUENCE</scope>
    <source>
        <strain evidence="5">PB745_01</strain>
        <tissue evidence="5">Gill</tissue>
    </source>
</reference>
<feature type="domain" description="CCHC-type" evidence="4">
    <location>
        <begin position="375"/>
        <end position="390"/>
    </location>
</feature>
<evidence type="ECO:0000256" key="1">
    <source>
        <dbReference type="PROSITE-ProRule" id="PRU00047"/>
    </source>
</evidence>
<dbReference type="PANTHER" id="PTHR46888:SF13">
    <property type="entry name" value="RIBONUCLEASE H"/>
    <property type="match status" value="1"/>
</dbReference>
<keyword evidence="6" id="KW-1185">Reference proteome</keyword>
<evidence type="ECO:0000259" key="4">
    <source>
        <dbReference type="PROSITE" id="PS50158"/>
    </source>
</evidence>
<feature type="compositionally biased region" description="Basic and acidic residues" evidence="3">
    <location>
        <begin position="583"/>
        <end position="607"/>
    </location>
</feature>
<dbReference type="GO" id="GO:0003676">
    <property type="term" value="F:nucleic acid binding"/>
    <property type="evidence" value="ECO:0007669"/>
    <property type="project" value="InterPro"/>
</dbReference>
<dbReference type="Proteomes" id="UP001286313">
    <property type="component" value="Unassembled WGS sequence"/>
</dbReference>
<keyword evidence="1" id="KW-0862">Zinc</keyword>
<dbReference type="GO" id="GO:0008270">
    <property type="term" value="F:zinc ion binding"/>
    <property type="evidence" value="ECO:0007669"/>
    <property type="project" value="UniProtKB-KW"/>
</dbReference>
<dbReference type="InterPro" id="IPR003309">
    <property type="entry name" value="SCAN_dom"/>
</dbReference>
<accession>A0AAE1GP95</accession>
<proteinExistence type="predicted"/>
<dbReference type="InterPro" id="IPR038269">
    <property type="entry name" value="SCAN_sf"/>
</dbReference>
<evidence type="ECO:0000256" key="2">
    <source>
        <dbReference type="SAM" id="Coils"/>
    </source>
</evidence>
<dbReference type="AlphaFoldDB" id="A0AAE1GP95"/>
<sequence>MEEEVDNVAEFVNTREAHYLYQCKRDDLLRIVGRLGIMITASTKEAIQKEIMDYLRDSEENPNMDDSDGRPKHGAVDMQFRMMEFELEKLKIETERVREERQFQERKLQVESELKLKELELRKLELESGGSNRGRSVEVDLRGGQLPEYIESEAEHFFLPFEKIAEMRGWDQADWAFLVQSKFTGKARDAYVCLDQDECADYECVKEAVLKTFELVPEKYREKFRSTKKSVDQTYLESARVSEMHFEKWCKSVKVKTLEDLRQIVLLEHFCWSVPENLRSKLVEKGFKKLKEVARFADELAASSKRWNETKGGSESSKDLVNYDSGSNYGSRKGNWNGSGRVEQLGKQPYYNRNQGWGNPVNVRYEANQERPPVRCYACGEVGHISSKCPLKKFVGLTVNCGVKCSERVERMNEVVKVPFNVSSFITEGKVSVNGGNDINVVILRDTECSQSLVALDVMESLEHSYSGEDAKIIGVGGKKVIPLHYINLRSGFVTGRVKVGICEDIPIFGVHMLLGNDLAGDKVIPEPQIVEDPLKDNADVCGAADAEVKIFVPCENEVSGAGIRVEHIEVYPACAVTRARSKSSENRPLAEEKDSSVKETRPGETDFMEERLERCDSTVLKNSEVLERLDDKLGHLTHREKEEIVDLVYQHKTLFSDTPRKTNVLVHDIEIERTSPIKQHP</sequence>
<gene>
    <name evidence="5" type="ORF">Pcinc_000738</name>
</gene>
<keyword evidence="1" id="KW-0863">Zinc-finger</keyword>
<dbReference type="Pfam" id="PF00098">
    <property type="entry name" value="zf-CCHC"/>
    <property type="match status" value="1"/>
</dbReference>
<comment type="caution">
    <text evidence="5">The sequence shown here is derived from an EMBL/GenBank/DDBJ whole genome shotgun (WGS) entry which is preliminary data.</text>
</comment>
<feature type="region of interest" description="Disordered" evidence="3">
    <location>
        <begin position="582"/>
        <end position="607"/>
    </location>
</feature>
<dbReference type="PANTHER" id="PTHR46888">
    <property type="entry name" value="ZINC KNUCKLE DOMAINCONTAINING PROTEIN-RELATED"/>
    <property type="match status" value="1"/>
</dbReference>
<evidence type="ECO:0000313" key="5">
    <source>
        <dbReference type="EMBL" id="KAK3895601.1"/>
    </source>
</evidence>
<keyword evidence="2" id="KW-0175">Coiled coil</keyword>
<dbReference type="InterPro" id="IPR036875">
    <property type="entry name" value="Znf_CCHC_sf"/>
</dbReference>
<dbReference type="PROSITE" id="PS50158">
    <property type="entry name" value="ZF_CCHC"/>
    <property type="match status" value="1"/>
</dbReference>
<feature type="coiled-coil region" evidence="2">
    <location>
        <begin position="80"/>
        <end position="127"/>
    </location>
</feature>
<dbReference type="SUPFAM" id="SSF57756">
    <property type="entry name" value="Retrovirus zinc finger-like domains"/>
    <property type="match status" value="1"/>
</dbReference>
<dbReference type="InterPro" id="IPR001878">
    <property type="entry name" value="Znf_CCHC"/>
</dbReference>
<organism evidence="5 6">
    <name type="scientific">Petrolisthes cinctipes</name>
    <name type="common">Flat porcelain crab</name>
    <dbReference type="NCBI Taxonomy" id="88211"/>
    <lineage>
        <taxon>Eukaryota</taxon>
        <taxon>Metazoa</taxon>
        <taxon>Ecdysozoa</taxon>
        <taxon>Arthropoda</taxon>
        <taxon>Crustacea</taxon>
        <taxon>Multicrustacea</taxon>
        <taxon>Malacostraca</taxon>
        <taxon>Eumalacostraca</taxon>
        <taxon>Eucarida</taxon>
        <taxon>Decapoda</taxon>
        <taxon>Pleocyemata</taxon>
        <taxon>Anomura</taxon>
        <taxon>Galatheoidea</taxon>
        <taxon>Porcellanidae</taxon>
        <taxon>Petrolisthes</taxon>
    </lineage>
</organism>